<gene>
    <name evidence="1" type="ORF">TCON_1256</name>
</gene>
<name>A0ABQ7HZE4_9MICR</name>
<dbReference type="Proteomes" id="UP001516464">
    <property type="component" value="Unassembled WGS sequence"/>
</dbReference>
<evidence type="ECO:0000313" key="2">
    <source>
        <dbReference type="Proteomes" id="UP001516464"/>
    </source>
</evidence>
<dbReference type="EMBL" id="SBIQ01000077">
    <property type="protein sequence ID" value="KAF7683533.1"/>
    <property type="molecule type" value="Genomic_DNA"/>
</dbReference>
<sequence>MFDKNQEMNKFKKNISLSKEIEKHGNTIKNLKYEAQHENLCNKKDIAHVLKNFKGNRNVLERDALNRLNFTERSKNLYILYEKLCNLYDIEINSDISELILKLNIQENTSGKQNLLQKNTIETNHKRKGMNIENIISKDNIKSNESTSRYYKNLNPTINFDSFSHNDKIIYLSQLSYKERCNVINKLPKDTKNILLLSLYRKEKKLLYKSHYDLHLYDFFINHRYLNLNTTIKKDKFTTANVFLDNDDIDLIRIHKKSNENNFETKNQKKINYLKNNNKYINNEFKIGYSSSYTNHISNSSDCLLDKEGEINGRRKYINNECVLSLFKKKSEIKDKSSSLTVWKNVSHNKKSNKFIGKKWPLCDKNENKLNNLSKPLKNKYGNDKLILIDLQLTKGNISEIKYTESGKTYPRKKKGEKITQLMKVFEYK</sequence>
<organism evidence="1 2">
    <name type="scientific">Astathelohania contejeani</name>
    <dbReference type="NCBI Taxonomy" id="164912"/>
    <lineage>
        <taxon>Eukaryota</taxon>
        <taxon>Fungi</taxon>
        <taxon>Fungi incertae sedis</taxon>
        <taxon>Microsporidia</taxon>
        <taxon>Astathelohaniidae</taxon>
        <taxon>Astathelohania</taxon>
    </lineage>
</organism>
<evidence type="ECO:0000313" key="1">
    <source>
        <dbReference type="EMBL" id="KAF7683533.1"/>
    </source>
</evidence>
<keyword evidence="2" id="KW-1185">Reference proteome</keyword>
<comment type="caution">
    <text evidence="1">The sequence shown here is derived from an EMBL/GenBank/DDBJ whole genome shotgun (WGS) entry which is preliminary data.</text>
</comment>
<protein>
    <submittedName>
        <fullName evidence="1">Uncharacterized protein</fullName>
    </submittedName>
</protein>
<proteinExistence type="predicted"/>
<reference evidence="1 2" key="1">
    <citation type="submission" date="2019-01" db="EMBL/GenBank/DDBJ databases">
        <title>Genomes sequencing and comparative genomics of infectious freshwater microsporidia, Cucumispora dikerogammari and Thelohania contejeani.</title>
        <authorList>
            <person name="Cormier A."/>
            <person name="Giraud I."/>
            <person name="Wattier R."/>
            <person name="Teixeira M."/>
            <person name="Grandjean F."/>
            <person name="Rigaud T."/>
            <person name="Cordaux R."/>
        </authorList>
    </citation>
    <scope>NUCLEOTIDE SEQUENCE [LARGE SCALE GENOMIC DNA]</scope>
    <source>
        <strain evidence="1">T1</strain>
        <tissue evidence="1">Spores</tissue>
    </source>
</reference>
<accession>A0ABQ7HZE4</accession>